<dbReference type="Pfam" id="PF00174">
    <property type="entry name" value="Oxidored_molyb"/>
    <property type="match status" value="1"/>
</dbReference>
<keyword evidence="1" id="KW-0732">Signal</keyword>
<dbReference type="AlphaFoldDB" id="A0A2T4IGZ2"/>
<organism evidence="3 4">
    <name type="scientific">Pseudothauera lacus</name>
    <dbReference type="NCBI Taxonomy" id="2136175"/>
    <lineage>
        <taxon>Bacteria</taxon>
        <taxon>Pseudomonadati</taxon>
        <taxon>Pseudomonadota</taxon>
        <taxon>Betaproteobacteria</taxon>
        <taxon>Rhodocyclales</taxon>
        <taxon>Zoogloeaceae</taxon>
        <taxon>Pseudothauera</taxon>
    </lineage>
</organism>
<evidence type="ECO:0000313" key="4">
    <source>
        <dbReference type="Proteomes" id="UP000241193"/>
    </source>
</evidence>
<keyword evidence="4" id="KW-1185">Reference proteome</keyword>
<dbReference type="Gene3D" id="3.90.420.10">
    <property type="entry name" value="Oxidoreductase, molybdopterin-binding domain"/>
    <property type="match status" value="1"/>
</dbReference>
<feature type="chain" id="PRO_5015647887" description="Oxidoreductase molybdopterin-binding domain-containing protein" evidence="1">
    <location>
        <begin position="20"/>
        <end position="167"/>
    </location>
</feature>
<sequence>MLLALAALALPPAAAQSLAVPQAVALPPLAAEAVVLTVAGPAGERRYSLAELEALGTFGVHTSTFWPVDDGHYVGPTLAAVLADAGLGEAAAVRVVAMDGFSQILPRSDWERWPVLLATRRDDQPMRRRDKGPLRIIYPRDMDAALQDTRYRLRWVWLVTRIEAAAP</sequence>
<dbReference type="Proteomes" id="UP000241193">
    <property type="component" value="Unassembled WGS sequence"/>
</dbReference>
<evidence type="ECO:0000256" key="1">
    <source>
        <dbReference type="SAM" id="SignalP"/>
    </source>
</evidence>
<accession>A0A2T4IGZ2</accession>
<dbReference type="SUPFAM" id="SSF56524">
    <property type="entry name" value="Oxidoreductase molybdopterin-binding domain"/>
    <property type="match status" value="1"/>
</dbReference>
<gene>
    <name evidence="3" type="ORF">C8261_06505</name>
</gene>
<comment type="caution">
    <text evidence="3">The sequence shown here is derived from an EMBL/GenBank/DDBJ whole genome shotgun (WGS) entry which is preliminary data.</text>
</comment>
<dbReference type="EMBL" id="PZKC01000004">
    <property type="protein sequence ID" value="PTD97038.1"/>
    <property type="molecule type" value="Genomic_DNA"/>
</dbReference>
<feature type="signal peptide" evidence="1">
    <location>
        <begin position="1"/>
        <end position="19"/>
    </location>
</feature>
<evidence type="ECO:0000313" key="3">
    <source>
        <dbReference type="EMBL" id="PTD97038.1"/>
    </source>
</evidence>
<proteinExistence type="predicted"/>
<dbReference type="InterPro" id="IPR036374">
    <property type="entry name" value="OxRdtase_Mopterin-bd_sf"/>
</dbReference>
<name>A0A2T4IGZ2_9RHOO</name>
<reference evidence="3 4" key="2">
    <citation type="submission" date="2018-04" db="EMBL/GenBank/DDBJ databases">
        <title>Thauera lacus sp. nov., isolated from an saline lake in Inner Mongolia, China.</title>
        <authorList>
            <person name="Liang Q.-Y."/>
        </authorList>
    </citation>
    <scope>NUCLEOTIDE SEQUENCE [LARGE SCALE GENOMIC DNA]</scope>
    <source>
        <strain evidence="3 4">D20</strain>
    </source>
</reference>
<feature type="domain" description="Oxidoreductase molybdopterin-binding" evidence="2">
    <location>
        <begin position="68"/>
        <end position="140"/>
    </location>
</feature>
<evidence type="ECO:0000259" key="2">
    <source>
        <dbReference type="Pfam" id="PF00174"/>
    </source>
</evidence>
<protein>
    <recommendedName>
        <fullName evidence="2">Oxidoreductase molybdopterin-binding domain-containing protein</fullName>
    </recommendedName>
</protein>
<reference evidence="3 4" key="1">
    <citation type="submission" date="2018-03" db="EMBL/GenBank/DDBJ databases">
        <authorList>
            <person name="Keele B.F."/>
        </authorList>
    </citation>
    <scope>NUCLEOTIDE SEQUENCE [LARGE SCALE GENOMIC DNA]</scope>
    <source>
        <strain evidence="3 4">D20</strain>
    </source>
</reference>
<dbReference type="InterPro" id="IPR000572">
    <property type="entry name" value="OxRdtase_Mopterin-bd_dom"/>
</dbReference>